<dbReference type="Proteomes" id="UP000605974">
    <property type="component" value="Segment"/>
</dbReference>
<keyword evidence="2" id="KW-1185">Reference proteome</keyword>
<name>A0A7S7YDC6_9CAUD</name>
<gene>
    <name evidence="1" type="ORF">PN09_036</name>
</gene>
<protein>
    <submittedName>
        <fullName evidence="1">Uncharacterized protein</fullName>
    </submittedName>
</protein>
<proteinExistence type="predicted"/>
<evidence type="ECO:0000313" key="1">
    <source>
        <dbReference type="EMBL" id="QPB10457.1"/>
    </source>
</evidence>
<dbReference type="EMBL" id="MW175491">
    <property type="protein sequence ID" value="QPB10457.1"/>
    <property type="molecule type" value="Genomic_DNA"/>
</dbReference>
<organism evidence="1 2">
    <name type="scientific">Pseudomonas phage PN09</name>
    <dbReference type="NCBI Taxonomy" id="2782564"/>
    <lineage>
        <taxon>Viruses</taxon>
        <taxon>Duplodnaviria</taxon>
        <taxon>Heunggongvirae</taxon>
        <taxon>Uroviricota</taxon>
        <taxon>Caudoviricetes</taxon>
        <taxon>Vandenendeviridae</taxon>
        <taxon>Gorskivirinae</taxon>
        <taxon>Otagovirus</taxon>
        <taxon>Otagovirus PN09</taxon>
    </lineage>
</organism>
<accession>A0A7S7YDC6</accession>
<reference evidence="1" key="1">
    <citation type="submission" date="2020-10" db="EMBL/GenBank/DDBJ databases">
        <authorList>
            <person name="Ni P."/>
        </authorList>
    </citation>
    <scope>NUCLEOTIDE SEQUENCE</scope>
</reference>
<evidence type="ECO:0000313" key="2">
    <source>
        <dbReference type="Proteomes" id="UP000605974"/>
    </source>
</evidence>
<sequence length="73" mass="8087">MAKMFVDTDMKELPPIINGTLMIHNEPPAMVVMATGIVVGDEFPGVSLEDGVYGEQWISTEFRVFEGKLTLEN</sequence>